<dbReference type="SUPFAM" id="SSF53474">
    <property type="entry name" value="alpha/beta-Hydrolases"/>
    <property type="match status" value="1"/>
</dbReference>
<dbReference type="GO" id="GO:0016020">
    <property type="term" value="C:membrane"/>
    <property type="evidence" value="ECO:0007669"/>
    <property type="project" value="TreeGrafter"/>
</dbReference>
<dbReference type="InterPro" id="IPR000073">
    <property type="entry name" value="AB_hydrolase_1"/>
</dbReference>
<dbReference type="Pfam" id="PF00561">
    <property type="entry name" value="Abhydrolase_1"/>
    <property type="match status" value="1"/>
</dbReference>
<dbReference type="Gene3D" id="3.40.50.1820">
    <property type="entry name" value="alpha/beta hydrolase"/>
    <property type="match status" value="1"/>
</dbReference>
<dbReference type="OrthoDB" id="284184at2759"/>
<dbReference type="STRING" id="576137.A0A1L7XHA9"/>
<dbReference type="GO" id="GO:0046464">
    <property type="term" value="P:acylglycerol catabolic process"/>
    <property type="evidence" value="ECO:0007669"/>
    <property type="project" value="TreeGrafter"/>
</dbReference>
<dbReference type="InterPro" id="IPR050266">
    <property type="entry name" value="AB_hydrolase_sf"/>
</dbReference>
<proteinExistence type="predicted"/>
<evidence type="ECO:0000313" key="2">
    <source>
        <dbReference type="EMBL" id="CZR64435.1"/>
    </source>
</evidence>
<evidence type="ECO:0000259" key="1">
    <source>
        <dbReference type="Pfam" id="PF00561"/>
    </source>
</evidence>
<accession>A0A1L7XHA9</accession>
<organism evidence="2 3">
    <name type="scientific">Phialocephala subalpina</name>
    <dbReference type="NCBI Taxonomy" id="576137"/>
    <lineage>
        <taxon>Eukaryota</taxon>
        <taxon>Fungi</taxon>
        <taxon>Dikarya</taxon>
        <taxon>Ascomycota</taxon>
        <taxon>Pezizomycotina</taxon>
        <taxon>Leotiomycetes</taxon>
        <taxon>Helotiales</taxon>
        <taxon>Mollisiaceae</taxon>
        <taxon>Phialocephala</taxon>
        <taxon>Phialocephala fortinii species complex</taxon>
    </lineage>
</organism>
<dbReference type="InterPro" id="IPR029058">
    <property type="entry name" value="AB_hydrolase_fold"/>
</dbReference>
<dbReference type="PANTHER" id="PTHR43798:SF33">
    <property type="entry name" value="HYDROLASE, PUTATIVE (AFU_ORTHOLOGUE AFUA_2G14860)-RELATED"/>
    <property type="match status" value="1"/>
</dbReference>
<feature type="domain" description="AB hydrolase-1" evidence="1">
    <location>
        <begin position="1"/>
        <end position="224"/>
    </location>
</feature>
<keyword evidence="2" id="KW-0378">Hydrolase</keyword>
<reference evidence="2 3" key="1">
    <citation type="submission" date="2016-03" db="EMBL/GenBank/DDBJ databases">
        <authorList>
            <person name="Ploux O."/>
        </authorList>
    </citation>
    <scope>NUCLEOTIDE SEQUENCE [LARGE SCALE GENOMIC DNA]</scope>
    <source>
        <strain evidence="2 3">UAMH 11012</strain>
    </source>
</reference>
<dbReference type="EMBL" id="FJOG01000026">
    <property type="protein sequence ID" value="CZR64435.1"/>
    <property type="molecule type" value="Genomic_DNA"/>
</dbReference>
<dbReference type="PANTHER" id="PTHR43798">
    <property type="entry name" value="MONOACYLGLYCEROL LIPASE"/>
    <property type="match status" value="1"/>
</dbReference>
<protein>
    <submittedName>
        <fullName evidence="2">Related to soluble epoxide hydrolase</fullName>
    </submittedName>
</protein>
<name>A0A1L7XHA9_9HELO</name>
<keyword evidence="3" id="KW-1185">Reference proteome</keyword>
<sequence length="240" mass="27354">MAAEINELLEHVKLSKVHGVAHDRGSFLLSRLANYYPQRLLSCSFLAVAYRAPGQSMNIDAVNVLTKEKLGYELYGYWKLFEREDASQIVKDHIESFLSILYPEDSSIWREHLAPIGALESFAKSGKVTKRGSYISDEEMATHRNIMKDEYGPAMNWYRCAMQNLNLKDEREAKPDPKIEVPVLMIVAKEDPLSNAMAITAMRENIANLKVVEVECGYWVQVEKEEEVNTALEEFFRSAG</sequence>
<gene>
    <name evidence="2" type="ORF">PAC_14333</name>
</gene>
<dbReference type="GO" id="GO:0047372">
    <property type="term" value="F:monoacylglycerol lipase activity"/>
    <property type="evidence" value="ECO:0007669"/>
    <property type="project" value="TreeGrafter"/>
</dbReference>
<dbReference type="Proteomes" id="UP000184330">
    <property type="component" value="Unassembled WGS sequence"/>
</dbReference>
<evidence type="ECO:0000313" key="3">
    <source>
        <dbReference type="Proteomes" id="UP000184330"/>
    </source>
</evidence>
<dbReference type="AlphaFoldDB" id="A0A1L7XHA9"/>